<evidence type="ECO:0000313" key="4">
    <source>
        <dbReference type="EMBL" id="GGC59625.1"/>
    </source>
</evidence>
<dbReference type="GO" id="GO:0005975">
    <property type="term" value="P:carbohydrate metabolic process"/>
    <property type="evidence" value="ECO:0007669"/>
    <property type="project" value="InterPro"/>
</dbReference>
<dbReference type="Gene3D" id="3.90.226.10">
    <property type="entry name" value="2-enoyl-CoA Hydratase, Chain A, domain 1"/>
    <property type="match status" value="1"/>
</dbReference>
<dbReference type="InterPro" id="IPR034733">
    <property type="entry name" value="AcCoA_carboxyl_beta"/>
</dbReference>
<evidence type="ECO:0000259" key="3">
    <source>
        <dbReference type="PROSITE" id="PS50980"/>
    </source>
</evidence>
<dbReference type="InterPro" id="IPR029045">
    <property type="entry name" value="ClpP/crotonase-like_dom_sf"/>
</dbReference>
<feature type="coiled-coil region" evidence="2">
    <location>
        <begin position="235"/>
        <end position="262"/>
    </location>
</feature>
<dbReference type="GO" id="GO:0006633">
    <property type="term" value="P:fatty acid biosynthetic process"/>
    <property type="evidence" value="ECO:0007669"/>
    <property type="project" value="TreeGrafter"/>
</dbReference>
<dbReference type="NCBIfam" id="TIGR03133">
    <property type="entry name" value="malonate_beta"/>
    <property type="match status" value="1"/>
</dbReference>
<dbReference type="GO" id="GO:0016740">
    <property type="term" value="F:transferase activity"/>
    <property type="evidence" value="ECO:0007669"/>
    <property type="project" value="UniProtKB-KW"/>
</dbReference>
<dbReference type="NCBIfam" id="NF005530">
    <property type="entry name" value="PRK07189.1"/>
    <property type="match status" value="1"/>
</dbReference>
<comment type="caution">
    <text evidence="4">The sequence shown here is derived from an EMBL/GenBank/DDBJ whole genome shotgun (WGS) entry which is preliminary data.</text>
</comment>
<proteinExistence type="predicted"/>
<protein>
    <submittedName>
        <fullName evidence="4">Biotin-independent malonate decarboxylase subunit beta</fullName>
    </submittedName>
</protein>
<evidence type="ECO:0000256" key="1">
    <source>
        <dbReference type="ARBA" id="ARBA00022679"/>
    </source>
</evidence>
<accession>A0A916XAT0</accession>
<sequence length="301" mass="32118">MNASSHSYLEATARQRVHALLDSFEEFLPPSQKLISPHLAQLNAPASFDDGVVIGEGRLQGKTVYAAAQEGGFMGGAVGEVHGAKLVGLMRRAIVQRPDAVLMLLDTGGVRLHEANAGLIAVSEVMRAVLDVRAAGIPVIVLVGGSNGCFGGMGIVARCTNAIIMSEEARLAMSGPEVIETANGVEEFDSRDQALVWRTTGGKHRFLLGDCQMLVADDINAFRQAALDVLDKLAHASVELSLDELSQEQAMLEQRLENYGALHEPMEIWAAMGVPAPQQLAMLEADAFMAMASQYGQGRPL</sequence>
<dbReference type="InterPro" id="IPR011762">
    <property type="entry name" value="COA_CT_N"/>
</dbReference>
<dbReference type="Proteomes" id="UP000637423">
    <property type="component" value="Unassembled WGS sequence"/>
</dbReference>
<dbReference type="PROSITE" id="PS50980">
    <property type="entry name" value="COA_CT_NTER"/>
    <property type="match status" value="1"/>
</dbReference>
<gene>
    <name evidence="4" type="primary">mdcB</name>
    <name evidence="4" type="ORF">GCM10011396_03120</name>
</gene>
<dbReference type="InterPro" id="IPR017556">
    <property type="entry name" value="Malonate_beta"/>
</dbReference>
<keyword evidence="1" id="KW-0808">Transferase</keyword>
<dbReference type="AlphaFoldDB" id="A0A916XAT0"/>
<feature type="domain" description="CoA carboxyltransferase N-terminal" evidence="3">
    <location>
        <begin position="1"/>
        <end position="238"/>
    </location>
</feature>
<reference evidence="4" key="1">
    <citation type="journal article" date="2014" name="Int. J. Syst. Evol. Microbiol.">
        <title>Complete genome sequence of Corynebacterium casei LMG S-19264T (=DSM 44701T), isolated from a smear-ripened cheese.</title>
        <authorList>
            <consortium name="US DOE Joint Genome Institute (JGI-PGF)"/>
            <person name="Walter F."/>
            <person name="Albersmeier A."/>
            <person name="Kalinowski J."/>
            <person name="Ruckert C."/>
        </authorList>
    </citation>
    <scope>NUCLEOTIDE SEQUENCE</scope>
    <source>
        <strain evidence="4">CGMCC 1.10998</strain>
    </source>
</reference>
<organism evidence="4 5">
    <name type="scientific">Undibacterium terreum</name>
    <dbReference type="NCBI Taxonomy" id="1224302"/>
    <lineage>
        <taxon>Bacteria</taxon>
        <taxon>Pseudomonadati</taxon>
        <taxon>Pseudomonadota</taxon>
        <taxon>Betaproteobacteria</taxon>
        <taxon>Burkholderiales</taxon>
        <taxon>Oxalobacteraceae</taxon>
        <taxon>Undibacterium</taxon>
    </lineage>
</organism>
<dbReference type="PANTHER" id="PTHR42995:SF1">
    <property type="entry name" value="MALONATE DECARBOXYLASE BETA SUBUNIT"/>
    <property type="match status" value="1"/>
</dbReference>
<dbReference type="SUPFAM" id="SSF52096">
    <property type="entry name" value="ClpP/crotonase"/>
    <property type="match status" value="1"/>
</dbReference>
<keyword evidence="5" id="KW-1185">Reference proteome</keyword>
<dbReference type="GO" id="GO:0003989">
    <property type="term" value="F:acetyl-CoA carboxylase activity"/>
    <property type="evidence" value="ECO:0007669"/>
    <property type="project" value="TreeGrafter"/>
</dbReference>
<name>A0A916XAT0_9BURK</name>
<dbReference type="EMBL" id="BMED01000001">
    <property type="protein sequence ID" value="GGC59625.1"/>
    <property type="molecule type" value="Genomic_DNA"/>
</dbReference>
<keyword evidence="2" id="KW-0175">Coiled coil</keyword>
<evidence type="ECO:0000256" key="2">
    <source>
        <dbReference type="SAM" id="Coils"/>
    </source>
</evidence>
<evidence type="ECO:0000313" key="5">
    <source>
        <dbReference type="Proteomes" id="UP000637423"/>
    </source>
</evidence>
<dbReference type="GO" id="GO:2001295">
    <property type="term" value="P:malonyl-CoA biosynthetic process"/>
    <property type="evidence" value="ECO:0007669"/>
    <property type="project" value="TreeGrafter"/>
</dbReference>
<reference evidence="4" key="2">
    <citation type="submission" date="2020-09" db="EMBL/GenBank/DDBJ databases">
        <authorList>
            <person name="Sun Q."/>
            <person name="Zhou Y."/>
        </authorList>
    </citation>
    <scope>NUCLEOTIDE SEQUENCE</scope>
    <source>
        <strain evidence="4">CGMCC 1.10998</strain>
    </source>
</reference>
<dbReference type="PANTHER" id="PTHR42995">
    <property type="entry name" value="ACETYL-COENZYME A CARBOXYLASE CARBOXYL TRANSFERASE SUBUNIT BETA, CHLOROPLASTIC"/>
    <property type="match status" value="1"/>
</dbReference>
<dbReference type="RefSeq" id="WP_188564235.1">
    <property type="nucleotide sequence ID" value="NZ_BMED01000001.1"/>
</dbReference>
<dbReference type="Pfam" id="PF01039">
    <property type="entry name" value="Carboxyl_trans"/>
    <property type="match status" value="1"/>
</dbReference>
<dbReference type="GO" id="GO:0016831">
    <property type="term" value="F:carboxy-lyase activity"/>
    <property type="evidence" value="ECO:0007669"/>
    <property type="project" value="InterPro"/>
</dbReference>